<proteinExistence type="predicted"/>
<comment type="caution">
    <text evidence="1">The sequence shown here is derived from an EMBL/GenBank/DDBJ whole genome shotgun (WGS) entry which is preliminary data.</text>
</comment>
<sequence length="162" mass="17986">MTTSTIHRSAWEQTTSRQRALQTLTTTIANDPSELQDAVRRARSEEFGPLDSLLHEAHALWMRTFDARLDAVLEHGGYGDQAATDALWTEVGRALPGLATLLDAYATHPTVVQAHALHARRMRRTVDVALPSGWEPPAPVRRSRRRPACSGLRRARALLVAH</sequence>
<name>A0A5Q6S332_9ACTN</name>
<organism evidence="1 2">
    <name type="scientific">Mumia zhuanghuii</name>
    <dbReference type="NCBI Taxonomy" id="2585211"/>
    <lineage>
        <taxon>Bacteria</taxon>
        <taxon>Bacillati</taxon>
        <taxon>Actinomycetota</taxon>
        <taxon>Actinomycetes</taxon>
        <taxon>Propionibacteriales</taxon>
        <taxon>Nocardioidaceae</taxon>
        <taxon>Mumia</taxon>
    </lineage>
</organism>
<protein>
    <submittedName>
        <fullName evidence="1">Uncharacterized protein</fullName>
    </submittedName>
</protein>
<evidence type="ECO:0000313" key="1">
    <source>
        <dbReference type="EMBL" id="KAA1424710.1"/>
    </source>
</evidence>
<dbReference type="EMBL" id="VDFQ02000001">
    <property type="protein sequence ID" value="KAA1424710.1"/>
    <property type="molecule type" value="Genomic_DNA"/>
</dbReference>
<evidence type="ECO:0000313" key="2">
    <source>
        <dbReference type="Proteomes" id="UP000307768"/>
    </source>
</evidence>
<dbReference type="OrthoDB" id="3829046at2"/>
<reference evidence="1 2" key="1">
    <citation type="submission" date="2019-09" db="EMBL/GenBank/DDBJ databases">
        <title>Mumia zhuanghuii sp. nov. isolated from the intestinal contents of plateau pika (Ochotona curzoniae) in the Qinghai-Tibet plateau of China.</title>
        <authorList>
            <person name="Tian Z."/>
        </authorList>
    </citation>
    <scope>NUCLEOTIDE SEQUENCE [LARGE SCALE GENOMIC DNA]</scope>
    <source>
        <strain evidence="2">350</strain>
    </source>
</reference>
<dbReference type="AlphaFoldDB" id="A0A5Q6S332"/>
<accession>A0A5Q6S332</accession>
<dbReference type="RefSeq" id="WP_149767767.1">
    <property type="nucleotide sequence ID" value="NZ_VDFQ02000001.1"/>
</dbReference>
<dbReference type="Proteomes" id="UP000307768">
    <property type="component" value="Unassembled WGS sequence"/>
</dbReference>
<gene>
    <name evidence="1" type="ORF">FE697_001960</name>
</gene>